<dbReference type="EMBL" id="LKET01000028">
    <property type="protein sequence ID" value="KPU44914.1"/>
    <property type="molecule type" value="Genomic_DNA"/>
</dbReference>
<evidence type="ECO:0000313" key="2">
    <source>
        <dbReference type="EMBL" id="KPU44914.1"/>
    </source>
</evidence>
<gene>
    <name evidence="2" type="ORF">OXPF_13920</name>
</gene>
<evidence type="ECO:0000313" key="3">
    <source>
        <dbReference type="Proteomes" id="UP000050326"/>
    </source>
</evidence>
<evidence type="ECO:0008006" key="4">
    <source>
        <dbReference type="Google" id="ProtNLM"/>
    </source>
</evidence>
<feature type="transmembrane region" description="Helical" evidence="1">
    <location>
        <begin position="47"/>
        <end position="65"/>
    </location>
</feature>
<dbReference type="RefSeq" id="WP_054874466.1">
    <property type="nucleotide sequence ID" value="NZ_LKET01000028.1"/>
</dbReference>
<accession>A0A0P8X275</accession>
<sequence length="178" mass="20037">MSIIDRIILTLYMFLMIILSLCLIVIPFNVISIEAFDIIKNALYSNWYYSLIGVLFLFLSCKLLISGISANRKAKMNIVKPSQYGDIRISYETFESLALKTVKQITGIKDIKVKVAANEGTLIFEVELMILPDVNIPQVVSEVQSKLKNYIELITEVNVREVKVSVINIASASASRLE</sequence>
<keyword evidence="1" id="KW-0472">Membrane</keyword>
<dbReference type="AlphaFoldDB" id="A0A0P8X275"/>
<evidence type="ECO:0000256" key="1">
    <source>
        <dbReference type="SAM" id="Phobius"/>
    </source>
</evidence>
<comment type="caution">
    <text evidence="2">The sequence shown here is derived from an EMBL/GenBank/DDBJ whole genome shotgun (WGS) entry which is preliminary data.</text>
</comment>
<proteinExistence type="predicted"/>
<dbReference type="Proteomes" id="UP000050326">
    <property type="component" value="Unassembled WGS sequence"/>
</dbReference>
<keyword evidence="1" id="KW-0812">Transmembrane</keyword>
<organism evidence="2 3">
    <name type="scientific">Oxobacter pfennigii</name>
    <dbReference type="NCBI Taxonomy" id="36849"/>
    <lineage>
        <taxon>Bacteria</taxon>
        <taxon>Bacillati</taxon>
        <taxon>Bacillota</taxon>
        <taxon>Clostridia</taxon>
        <taxon>Eubacteriales</taxon>
        <taxon>Clostridiaceae</taxon>
        <taxon>Oxobacter</taxon>
    </lineage>
</organism>
<dbReference type="NCBIfam" id="NF033218">
    <property type="entry name" value="anchor_AmaP"/>
    <property type="match status" value="1"/>
</dbReference>
<keyword evidence="1" id="KW-1133">Transmembrane helix</keyword>
<name>A0A0P8X275_9CLOT</name>
<feature type="transmembrane region" description="Helical" evidence="1">
    <location>
        <begin position="7"/>
        <end position="27"/>
    </location>
</feature>
<dbReference type="OrthoDB" id="1679795at2"/>
<dbReference type="STRING" id="36849.OXPF_13920"/>
<keyword evidence="3" id="KW-1185">Reference proteome</keyword>
<reference evidence="2 3" key="1">
    <citation type="submission" date="2015-09" db="EMBL/GenBank/DDBJ databases">
        <title>Genome sequence of Oxobacter pfennigii DSM 3222.</title>
        <authorList>
            <person name="Poehlein A."/>
            <person name="Bengelsdorf F.R."/>
            <person name="Schiel-Bengelsdorf B."/>
            <person name="Duerre P."/>
            <person name="Daniel R."/>
        </authorList>
    </citation>
    <scope>NUCLEOTIDE SEQUENCE [LARGE SCALE GENOMIC DNA]</scope>
    <source>
        <strain evidence="2 3">DSM 3222</strain>
    </source>
</reference>
<protein>
    <recommendedName>
        <fullName evidence="4">Alkaline shock response membrane anchor protein AmaP</fullName>
    </recommendedName>
</protein>